<dbReference type="InterPro" id="IPR036439">
    <property type="entry name" value="Dockerin_dom_sf"/>
</dbReference>
<sequence>MRDYDEVTQTVLRRRDEAIAKDRRRAVIMRRSAAAALSVCAAAFVGFGVFRMNSKDIELPDDGGIITAETTVPPASHSVSTSAVTTDGTASAITTFTSVKDTAVTTAVSAAVLTTAPKTAYTAAQTTGLSTAPAAAAATSFIPRTTAAVPAAATTVTTTRSKDDYLERSVEMKKFTPFAASLIMMANAAAPLNTAASPGTAAASSYDEFSILAGMDNGDTDIDINMDGQFDVKDCFYLMAYDYRKELEPAIENNILSIADYDMSGSVDHADSDILLKYLVTRKKAKGEYLSKDYYADFDIVTYTQGEPIYGPAYPEIVEICNSPDFDKEAYTQEELDDMFEKELAQTIVGYEQIPHGFADTFIEYLRSFVKDTLGGGVFSNSLEMGDIVLDIDGDGQETFDDACIYMLFNEQRGQMNRVKRNHEWIESLLPIDQDPEGLLAWKLPDLETSVTDEQWAICEADYRFFANELKLYDFEEYATEYLLEKNGRPDDIYFDNDHYTAIHPDAQSIYFGDYVRRNYDRMYPVDEKMVYDEQYMCVHSNDYYESVASGEVTPMDATGDGVLDYKDILIADMYLYDYKNSVSREQSIIPDDVWSFFTDTLDINGNGLYGDLTDVSIYQFSIYVYRCTKLGEQELPYDNRGEYLSYMADYRAELTAAKFGERAGVQPAPVMIESRLEKTLQDPSIVRNGDANCDGDTDLADAIFIMQSMANPDKYNLSSMGRFNGDVCETGGGITANDALSIQSGLLNGAY</sequence>
<keyword evidence="1" id="KW-0812">Transmembrane</keyword>
<organism evidence="2 3">
    <name type="scientific">Ruminococcus flavefaciens</name>
    <dbReference type="NCBI Taxonomy" id="1265"/>
    <lineage>
        <taxon>Bacteria</taxon>
        <taxon>Bacillati</taxon>
        <taxon>Bacillota</taxon>
        <taxon>Clostridia</taxon>
        <taxon>Eubacteriales</taxon>
        <taxon>Oscillospiraceae</taxon>
        <taxon>Ruminococcus</taxon>
    </lineage>
</organism>
<dbReference type="EMBL" id="QGDI01000002">
    <property type="protein sequence ID" value="PWJ14749.1"/>
    <property type="molecule type" value="Genomic_DNA"/>
</dbReference>
<dbReference type="SUPFAM" id="SSF63446">
    <property type="entry name" value="Type I dockerin domain"/>
    <property type="match status" value="1"/>
</dbReference>
<dbReference type="Gene3D" id="1.10.1330.10">
    <property type="entry name" value="Dockerin domain"/>
    <property type="match status" value="2"/>
</dbReference>
<keyword evidence="1" id="KW-0472">Membrane</keyword>
<dbReference type="GO" id="GO:0000272">
    <property type="term" value="P:polysaccharide catabolic process"/>
    <property type="evidence" value="ECO:0007669"/>
    <property type="project" value="InterPro"/>
</dbReference>
<evidence type="ECO:0000256" key="1">
    <source>
        <dbReference type="SAM" id="Phobius"/>
    </source>
</evidence>
<evidence type="ECO:0000313" key="3">
    <source>
        <dbReference type="Proteomes" id="UP000245720"/>
    </source>
</evidence>
<evidence type="ECO:0000313" key="2">
    <source>
        <dbReference type="EMBL" id="PWJ14749.1"/>
    </source>
</evidence>
<protein>
    <recommendedName>
        <fullName evidence="4">Dockerin domain-containing protein</fullName>
    </recommendedName>
</protein>
<proteinExistence type="predicted"/>
<accession>A0A315Y4L4</accession>
<gene>
    <name evidence="2" type="ORF">IE37_00735</name>
</gene>
<feature type="transmembrane region" description="Helical" evidence="1">
    <location>
        <begin position="33"/>
        <end position="50"/>
    </location>
</feature>
<evidence type="ECO:0008006" key="4">
    <source>
        <dbReference type="Google" id="ProtNLM"/>
    </source>
</evidence>
<reference evidence="2 3" key="1">
    <citation type="submission" date="2018-05" db="EMBL/GenBank/DDBJ databases">
        <title>The Hungate 1000. A catalogue of reference genomes from the rumen microbiome.</title>
        <authorList>
            <person name="Kelly W."/>
        </authorList>
    </citation>
    <scope>NUCLEOTIDE SEQUENCE [LARGE SCALE GENOMIC DNA]</scope>
    <source>
        <strain evidence="2 3">SAb67</strain>
    </source>
</reference>
<comment type="caution">
    <text evidence="2">The sequence shown here is derived from an EMBL/GenBank/DDBJ whole genome shotgun (WGS) entry which is preliminary data.</text>
</comment>
<dbReference type="Proteomes" id="UP000245720">
    <property type="component" value="Unassembled WGS sequence"/>
</dbReference>
<dbReference type="AlphaFoldDB" id="A0A315Y4L4"/>
<dbReference type="OrthoDB" id="1822303at2"/>
<dbReference type="RefSeq" id="WP_109725609.1">
    <property type="nucleotide sequence ID" value="NZ_QGDI01000002.1"/>
</dbReference>
<name>A0A315Y4L4_RUMFL</name>
<keyword evidence="1" id="KW-1133">Transmembrane helix</keyword>